<reference evidence="1 2" key="1">
    <citation type="submission" date="2024-06" db="EMBL/GenBank/DDBJ databases">
        <title>Genomic Encyclopedia of Type Strains, Phase IV (KMG-IV): sequencing the most valuable type-strain genomes for metagenomic binning, comparative biology and taxonomic classification.</title>
        <authorList>
            <person name="Goeker M."/>
        </authorList>
    </citation>
    <scope>NUCLEOTIDE SEQUENCE [LARGE SCALE GENOMIC DNA]</scope>
    <source>
        <strain evidence="1 2">DSM 23520</strain>
    </source>
</reference>
<dbReference type="RefSeq" id="WP_354219327.1">
    <property type="nucleotide sequence ID" value="NZ_JBEPMX010000003.1"/>
</dbReference>
<evidence type="ECO:0000313" key="2">
    <source>
        <dbReference type="Proteomes" id="UP001549167"/>
    </source>
</evidence>
<comment type="caution">
    <text evidence="1">The sequence shown here is derived from an EMBL/GenBank/DDBJ whole genome shotgun (WGS) entry which is preliminary data.</text>
</comment>
<keyword evidence="2" id="KW-1185">Reference proteome</keyword>
<sequence length="153" mass="17995">MTWTREAAYDVLKTVYTDDVMQQEKRRVFKLLYNQLYERLDDLAINQAISEQAEKQLYLFKNFTFMPGDNIFQSMRYMFLIARGEKEIDRKTTRDHLDRIYKALYQPAGLKNPVIPDHFWETPIGIACRIAEDGIEAVYPVLDELNETSTPSS</sequence>
<evidence type="ECO:0000313" key="1">
    <source>
        <dbReference type="EMBL" id="MET3682712.1"/>
    </source>
</evidence>
<dbReference type="EMBL" id="JBEPMX010000003">
    <property type="protein sequence ID" value="MET3682712.1"/>
    <property type="molecule type" value="Genomic_DNA"/>
</dbReference>
<name>A0ABV2KUA5_9BACI</name>
<proteinExistence type="predicted"/>
<organism evidence="1 2">
    <name type="scientific">Alkalibacillus flavidus</name>
    <dbReference type="NCBI Taxonomy" id="546021"/>
    <lineage>
        <taxon>Bacteria</taxon>
        <taxon>Bacillati</taxon>
        <taxon>Bacillota</taxon>
        <taxon>Bacilli</taxon>
        <taxon>Bacillales</taxon>
        <taxon>Bacillaceae</taxon>
        <taxon>Alkalibacillus</taxon>
    </lineage>
</organism>
<gene>
    <name evidence="1" type="ORF">ABID56_000802</name>
</gene>
<dbReference type="Proteomes" id="UP001549167">
    <property type="component" value="Unassembled WGS sequence"/>
</dbReference>
<protein>
    <submittedName>
        <fullName evidence="1">Uncharacterized protein</fullName>
    </submittedName>
</protein>
<accession>A0ABV2KUA5</accession>